<evidence type="ECO:0000259" key="11">
    <source>
        <dbReference type="PROSITE" id="PS50968"/>
    </source>
</evidence>
<evidence type="ECO:0000256" key="1">
    <source>
        <dbReference type="ARBA" id="ARBA00001938"/>
    </source>
</evidence>
<keyword evidence="7" id="KW-0496">Mitochondrion</keyword>
<keyword evidence="4 10" id="KW-0808">Transferase</keyword>
<evidence type="ECO:0000256" key="8">
    <source>
        <dbReference type="ARBA" id="ARBA00023315"/>
    </source>
</evidence>
<dbReference type="EC" id="2.3.1.-" evidence="10"/>
<dbReference type="GO" id="GO:0016407">
    <property type="term" value="F:acetyltransferase activity"/>
    <property type="evidence" value="ECO:0007669"/>
    <property type="project" value="TreeGrafter"/>
</dbReference>
<keyword evidence="14" id="KW-1185">Reference proteome</keyword>
<organism evidence="15">
    <name type="scientific">Diabrotica virgifera virgifera</name>
    <name type="common">western corn rootworm</name>
    <dbReference type="NCBI Taxonomy" id="50390"/>
    <lineage>
        <taxon>Eukaryota</taxon>
        <taxon>Metazoa</taxon>
        <taxon>Ecdysozoa</taxon>
        <taxon>Arthropoda</taxon>
        <taxon>Hexapoda</taxon>
        <taxon>Insecta</taxon>
        <taxon>Pterygota</taxon>
        <taxon>Neoptera</taxon>
        <taxon>Endopterygota</taxon>
        <taxon>Coleoptera</taxon>
        <taxon>Polyphaga</taxon>
        <taxon>Cucujiformia</taxon>
        <taxon>Chrysomeloidea</taxon>
        <taxon>Chrysomelidae</taxon>
        <taxon>Galerucinae</taxon>
        <taxon>Diabroticina</taxon>
        <taxon>Diabroticites</taxon>
        <taxon>Diabrotica</taxon>
    </lineage>
</organism>
<dbReference type="GO" id="GO:0031405">
    <property type="term" value="F:lipoic acid binding"/>
    <property type="evidence" value="ECO:0007669"/>
    <property type="project" value="TreeGrafter"/>
</dbReference>
<dbReference type="InterPro" id="IPR011053">
    <property type="entry name" value="Single_hybrid_motif"/>
</dbReference>
<dbReference type="Pfam" id="PF02817">
    <property type="entry name" value="E3_binding"/>
    <property type="match status" value="1"/>
</dbReference>
<evidence type="ECO:0000256" key="4">
    <source>
        <dbReference type="ARBA" id="ARBA00022679"/>
    </source>
</evidence>
<dbReference type="InterPro" id="IPR001078">
    <property type="entry name" value="2-oxoacid_DH_actylTfrase"/>
</dbReference>
<evidence type="ECO:0000259" key="12">
    <source>
        <dbReference type="PROSITE" id="PS51826"/>
    </source>
</evidence>
<dbReference type="PROSITE" id="PS51826">
    <property type="entry name" value="PSBD"/>
    <property type="match status" value="1"/>
</dbReference>
<dbReference type="PROSITE" id="PS50968">
    <property type="entry name" value="BIOTINYL_LIPOYL"/>
    <property type="match status" value="1"/>
</dbReference>
<dbReference type="Gene3D" id="4.10.320.10">
    <property type="entry name" value="E3-binding domain"/>
    <property type="match status" value="1"/>
</dbReference>
<dbReference type="SUPFAM" id="SSF51230">
    <property type="entry name" value="Single hybrid motif"/>
    <property type="match status" value="1"/>
</dbReference>
<accession>A0A6P7GJ12</accession>
<protein>
    <recommendedName>
        <fullName evidence="10">Dihydrolipoamide acetyltransferase component of pyruvate dehydrogenase complex</fullName>
        <ecNumber evidence="10">2.3.1.-</ecNumber>
    </recommendedName>
</protein>
<dbReference type="Pfam" id="PF00364">
    <property type="entry name" value="Biotin_lipoyl"/>
    <property type="match status" value="1"/>
</dbReference>
<dbReference type="InterPro" id="IPR003016">
    <property type="entry name" value="2-oxoA_DH_lipoyl-BS"/>
</dbReference>
<evidence type="ECO:0000256" key="7">
    <source>
        <dbReference type="ARBA" id="ARBA00023128"/>
    </source>
</evidence>
<dbReference type="AlphaFoldDB" id="A0A6P7GJ12"/>
<evidence type="ECO:0000313" key="15">
    <source>
        <dbReference type="RefSeq" id="XP_028149659.1"/>
    </source>
</evidence>
<dbReference type="Gene3D" id="2.40.50.100">
    <property type="match status" value="1"/>
</dbReference>
<dbReference type="CDD" id="cd06849">
    <property type="entry name" value="lipoyl_domain"/>
    <property type="match status" value="1"/>
</dbReference>
<dbReference type="InterPro" id="IPR023213">
    <property type="entry name" value="CAT-like_dom_sf"/>
</dbReference>
<comment type="catalytic activity">
    <reaction evidence="9">
        <text>N(6)-[(R)-dihydrolipoyl]-L-lysyl-[protein] + 2-methylpropanoyl-CoA = N(6)-[(R)-S(8)-2-methylpropanoyldihydrolipoyl]-L-lysyl-[protein] + CoA</text>
        <dbReference type="Rhea" id="RHEA:18865"/>
        <dbReference type="Rhea" id="RHEA-COMP:10475"/>
        <dbReference type="Rhea" id="RHEA-COMP:10497"/>
        <dbReference type="ChEBI" id="CHEBI:57287"/>
        <dbReference type="ChEBI" id="CHEBI:57338"/>
        <dbReference type="ChEBI" id="CHEBI:83100"/>
        <dbReference type="ChEBI" id="CHEBI:83142"/>
        <dbReference type="EC" id="2.3.1.168"/>
    </reaction>
    <physiologicalReaction direction="left-to-right" evidence="9">
        <dbReference type="Rhea" id="RHEA:18866"/>
    </physiologicalReaction>
</comment>
<dbReference type="GO" id="GO:0005759">
    <property type="term" value="C:mitochondrial matrix"/>
    <property type="evidence" value="ECO:0007669"/>
    <property type="project" value="UniProtKB-SubCell"/>
</dbReference>
<keyword evidence="8 10" id="KW-0012">Acyltransferase</keyword>
<evidence type="ECO:0000256" key="2">
    <source>
        <dbReference type="ARBA" id="ARBA00004305"/>
    </source>
</evidence>
<dbReference type="PANTHER" id="PTHR43178:SF5">
    <property type="entry name" value="LIPOAMIDE ACYLTRANSFERASE COMPONENT OF BRANCHED-CHAIN ALPHA-KETO ACID DEHYDROGENASE COMPLEX, MITOCHONDRIAL"/>
    <property type="match status" value="1"/>
</dbReference>
<dbReference type="InParanoid" id="A0A6P7GJ12"/>
<dbReference type="GO" id="GO:0043754">
    <property type="term" value="F:dihydrolipoamide branched chain acyltransferase activity"/>
    <property type="evidence" value="ECO:0007669"/>
    <property type="project" value="UniProtKB-EC"/>
</dbReference>
<evidence type="ECO:0000313" key="13">
    <source>
        <dbReference type="EnsemblMetazoa" id="XP_050499976.1"/>
    </source>
</evidence>
<dbReference type="PROSITE" id="PS00189">
    <property type="entry name" value="LIPOYL"/>
    <property type="match status" value="1"/>
</dbReference>
<feature type="domain" description="Lipoyl-binding" evidence="11">
    <location>
        <begin position="39"/>
        <end position="114"/>
    </location>
</feature>
<feature type="domain" description="Peripheral subunit-binding (PSBD)" evidence="12">
    <location>
        <begin position="146"/>
        <end position="183"/>
    </location>
</feature>
<proteinExistence type="inferred from homology"/>
<reference evidence="15" key="1">
    <citation type="submission" date="2025-04" db="UniProtKB">
        <authorList>
            <consortium name="RefSeq"/>
        </authorList>
    </citation>
    <scope>IDENTIFICATION</scope>
    <source>
        <tissue evidence="15">Whole insect</tissue>
    </source>
</reference>
<dbReference type="Gene3D" id="3.30.559.10">
    <property type="entry name" value="Chloramphenicol acetyltransferase-like domain"/>
    <property type="match status" value="1"/>
</dbReference>
<dbReference type="Pfam" id="PF00198">
    <property type="entry name" value="2-oxoacid_dh"/>
    <property type="match status" value="1"/>
</dbReference>
<evidence type="ECO:0000313" key="14">
    <source>
        <dbReference type="Proteomes" id="UP001652700"/>
    </source>
</evidence>
<dbReference type="SUPFAM" id="SSF52777">
    <property type="entry name" value="CoA-dependent acyltransferases"/>
    <property type="match status" value="1"/>
</dbReference>
<dbReference type="InterPro" id="IPR004167">
    <property type="entry name" value="PSBD"/>
</dbReference>
<dbReference type="InterPro" id="IPR000089">
    <property type="entry name" value="Biotin_lipoyl"/>
</dbReference>
<reference evidence="13" key="2">
    <citation type="submission" date="2025-05" db="UniProtKB">
        <authorList>
            <consortium name="EnsemblMetazoa"/>
        </authorList>
    </citation>
    <scope>IDENTIFICATION</scope>
</reference>
<dbReference type="SUPFAM" id="SSF47005">
    <property type="entry name" value="Peripheral subunit-binding domain of 2-oxo acid dehydrogenase complex"/>
    <property type="match status" value="1"/>
</dbReference>
<dbReference type="Proteomes" id="UP001652700">
    <property type="component" value="Unplaced"/>
</dbReference>
<evidence type="ECO:0000256" key="5">
    <source>
        <dbReference type="ARBA" id="ARBA00022823"/>
    </source>
</evidence>
<dbReference type="GO" id="GO:0005829">
    <property type="term" value="C:cytosol"/>
    <property type="evidence" value="ECO:0007669"/>
    <property type="project" value="UniProtKB-ARBA"/>
</dbReference>
<dbReference type="EnsemblMetazoa" id="XM_050644019.1">
    <property type="protein sequence ID" value="XP_050499976.1"/>
    <property type="gene ID" value="LOC126880252"/>
</dbReference>
<dbReference type="FunCoup" id="A0A6P7GJ12">
    <property type="interactions" value="1823"/>
</dbReference>
<dbReference type="InterPro" id="IPR036625">
    <property type="entry name" value="E3-bd_dom_sf"/>
</dbReference>
<comment type="similarity">
    <text evidence="3 10">Belongs to the 2-oxoacid dehydrogenase family.</text>
</comment>
<dbReference type="OrthoDB" id="202158at2759"/>
<name>A0A6P7GJ12_DIAVI</name>
<evidence type="ECO:0000256" key="9">
    <source>
        <dbReference type="ARBA" id="ARBA00051775"/>
    </source>
</evidence>
<keyword evidence="6" id="KW-0809">Transit peptide</keyword>
<dbReference type="PANTHER" id="PTHR43178">
    <property type="entry name" value="DIHYDROLIPOAMIDE ACETYLTRANSFERASE COMPONENT OF PYRUVATE DEHYDROGENASE COMPLEX"/>
    <property type="match status" value="1"/>
</dbReference>
<dbReference type="RefSeq" id="XP_028149659.1">
    <property type="nucleotide sequence ID" value="XM_028293858.1"/>
</dbReference>
<gene>
    <name evidence="15" type="primary">LOC114343043</name>
</gene>
<comment type="subcellular location">
    <subcellularLocation>
        <location evidence="2">Mitochondrion matrix</location>
    </subcellularLocation>
</comment>
<dbReference type="FunFam" id="4.10.320.10:FF:000002">
    <property type="entry name" value="Dihydrolipoamide acetyltransferase component of pyruvate dehydrogenase complex"/>
    <property type="match status" value="1"/>
</dbReference>
<sequence length="434" mass="48492">MTVSVRSTRIATMLAVNTFKQTCVNQAKYLHIYRNLLRKVSFKLSDIGEGIKEVTVKEWYVKEGDKVSQFDNICEVQSDKASVTITSRYDGVISKLYYNVDDTALVGKPLIDVEVEGSEHIEKKSEEESLREIEVSSRSDITANSLCIPSVRRLAKEHSIDLNKVQGTGKNGRILKEDILKFLGGSIDNTELIDQREKVKCESTEGDNIEVIKGFQKSMINTMTEALKIPHFVYGDEIKITEVSKLRNILKNKHDRQISSLPFFVKAISNSLKKYPIVNSSVDKKVENIIYHKAHNIGIAMDTSVGLAVPVIKNVQALSVMEIFLEIQRLIKNGRDGKFSLADISNGTFTLSNIGSIGGTHTKPVILPPQVAIMAIGKSQNLPRFDENNHLVSEEIVTVSVSGDHRIIDGATMARFVVDVKKQLENPYLLFLKI</sequence>
<keyword evidence="5 10" id="KW-0450">Lipoyl</keyword>
<evidence type="ECO:0000256" key="10">
    <source>
        <dbReference type="RuleBase" id="RU003423"/>
    </source>
</evidence>
<dbReference type="FunFam" id="2.40.50.100:FF:000013">
    <property type="entry name" value="Dihydrolipoamide acetyltransferase component of pyruvate dehydrogenase complex"/>
    <property type="match status" value="1"/>
</dbReference>
<dbReference type="FunFam" id="3.30.559.10:FF:000007">
    <property type="entry name" value="Dihydrolipoamide acetyltransferase component of pyruvate dehydrogenase complex"/>
    <property type="match status" value="1"/>
</dbReference>
<dbReference type="InterPro" id="IPR050743">
    <property type="entry name" value="2-oxoacid_DH_E2_comp"/>
</dbReference>
<comment type="cofactor">
    <cofactor evidence="1 10">
        <name>(R)-lipoate</name>
        <dbReference type="ChEBI" id="CHEBI:83088"/>
    </cofactor>
</comment>
<evidence type="ECO:0000256" key="6">
    <source>
        <dbReference type="ARBA" id="ARBA00022946"/>
    </source>
</evidence>
<evidence type="ECO:0000256" key="3">
    <source>
        <dbReference type="ARBA" id="ARBA00007317"/>
    </source>
</evidence>